<dbReference type="PROSITE" id="PS00018">
    <property type="entry name" value="EF_HAND_1"/>
    <property type="match status" value="1"/>
</dbReference>
<reference evidence="3" key="1">
    <citation type="journal article" date="2018" name="Int. J. Syst. Evol. Microbiol.">
        <title>Neptunicella marina gen. nov., sp. nov., isolated from surface seawater.</title>
        <authorList>
            <person name="Liu X."/>
            <person name="Lai Q."/>
            <person name="Du Y."/>
            <person name="Zhang X."/>
            <person name="Liu Z."/>
            <person name="Sun F."/>
            <person name="Shao Z."/>
        </authorList>
    </citation>
    <scope>NUCLEOTIDE SEQUENCE</scope>
    <source>
        <strain evidence="3">S27-2</strain>
    </source>
</reference>
<comment type="caution">
    <text evidence="3">The sequence shown here is derived from an EMBL/GenBank/DDBJ whole genome shotgun (WGS) entry which is preliminary data.</text>
</comment>
<feature type="domain" description="EF-hand" evidence="2">
    <location>
        <begin position="43"/>
        <end position="71"/>
    </location>
</feature>
<dbReference type="EMBL" id="JACNEP010000004">
    <property type="protein sequence ID" value="MBC3765642.1"/>
    <property type="molecule type" value="Genomic_DNA"/>
</dbReference>
<dbReference type="GO" id="GO:0005509">
    <property type="term" value="F:calcium ion binding"/>
    <property type="evidence" value="ECO:0007669"/>
    <property type="project" value="InterPro"/>
</dbReference>
<evidence type="ECO:0000259" key="2">
    <source>
        <dbReference type="PROSITE" id="PS50222"/>
    </source>
</evidence>
<dbReference type="Gene3D" id="1.10.238.10">
    <property type="entry name" value="EF-hand"/>
    <property type="match status" value="1"/>
</dbReference>
<dbReference type="InterPro" id="IPR018247">
    <property type="entry name" value="EF_Hand_1_Ca_BS"/>
</dbReference>
<accession>A0A8J6ITR0</accession>
<name>A0A8J6ITR0_9ALTE</name>
<reference evidence="3" key="2">
    <citation type="submission" date="2020-08" db="EMBL/GenBank/DDBJ databases">
        <authorList>
            <person name="Lai Q."/>
        </authorList>
    </citation>
    <scope>NUCLEOTIDE SEQUENCE</scope>
    <source>
        <strain evidence="3">S27-2</strain>
    </source>
</reference>
<evidence type="ECO:0000313" key="4">
    <source>
        <dbReference type="Proteomes" id="UP000601768"/>
    </source>
</evidence>
<dbReference type="Pfam" id="PF13202">
    <property type="entry name" value="EF-hand_5"/>
    <property type="match status" value="2"/>
</dbReference>
<sequence>MKNFKMLTLMTLMTSASVFAAGYTAFAELDVDKSGSLSVQEAAADSSLAQKFEQLDTNKDGQLSEAEYNAG</sequence>
<dbReference type="Proteomes" id="UP000601768">
    <property type="component" value="Unassembled WGS sequence"/>
</dbReference>
<dbReference type="RefSeq" id="WP_186506107.1">
    <property type="nucleotide sequence ID" value="NZ_JACNEP010000004.1"/>
</dbReference>
<dbReference type="AlphaFoldDB" id="A0A8J6ITR0"/>
<dbReference type="InterPro" id="IPR011992">
    <property type="entry name" value="EF-hand-dom_pair"/>
</dbReference>
<protein>
    <submittedName>
        <fullName evidence="3">EF-hand domain-containing protein</fullName>
    </submittedName>
</protein>
<keyword evidence="4" id="KW-1185">Reference proteome</keyword>
<proteinExistence type="predicted"/>
<organism evidence="3 4">
    <name type="scientific">Neptunicella marina</name>
    <dbReference type="NCBI Taxonomy" id="2125989"/>
    <lineage>
        <taxon>Bacteria</taxon>
        <taxon>Pseudomonadati</taxon>
        <taxon>Pseudomonadota</taxon>
        <taxon>Gammaproteobacteria</taxon>
        <taxon>Alteromonadales</taxon>
        <taxon>Alteromonadaceae</taxon>
        <taxon>Neptunicella</taxon>
    </lineage>
</organism>
<keyword evidence="1" id="KW-0732">Signal</keyword>
<dbReference type="SUPFAM" id="SSF47473">
    <property type="entry name" value="EF-hand"/>
    <property type="match status" value="1"/>
</dbReference>
<evidence type="ECO:0000256" key="1">
    <source>
        <dbReference type="SAM" id="SignalP"/>
    </source>
</evidence>
<dbReference type="InterPro" id="IPR002048">
    <property type="entry name" value="EF_hand_dom"/>
</dbReference>
<dbReference type="PROSITE" id="PS50222">
    <property type="entry name" value="EF_HAND_2"/>
    <property type="match status" value="1"/>
</dbReference>
<feature type="signal peptide" evidence="1">
    <location>
        <begin position="1"/>
        <end position="20"/>
    </location>
</feature>
<evidence type="ECO:0000313" key="3">
    <source>
        <dbReference type="EMBL" id="MBC3765642.1"/>
    </source>
</evidence>
<gene>
    <name evidence="3" type="ORF">H8B19_07120</name>
</gene>
<feature type="chain" id="PRO_5035277354" evidence="1">
    <location>
        <begin position="21"/>
        <end position="71"/>
    </location>
</feature>